<evidence type="ECO:0000313" key="2">
    <source>
        <dbReference type="EMBL" id="RAR85010.1"/>
    </source>
</evidence>
<dbReference type="Gene3D" id="2.10.109.10">
    <property type="entry name" value="Umud Fragment, subunit A"/>
    <property type="match status" value="1"/>
</dbReference>
<evidence type="ECO:0000313" key="3">
    <source>
        <dbReference type="Proteomes" id="UP000248856"/>
    </source>
</evidence>
<dbReference type="Pfam" id="PF00717">
    <property type="entry name" value="Peptidase_S24"/>
    <property type="match status" value="1"/>
</dbReference>
<dbReference type="OrthoDB" id="9021722at2"/>
<dbReference type="InterPro" id="IPR039418">
    <property type="entry name" value="LexA-like"/>
</dbReference>
<dbReference type="AlphaFoldDB" id="A0A328ZF77"/>
<reference evidence="2 3" key="1">
    <citation type="submission" date="2018-06" db="EMBL/GenBank/DDBJ databases">
        <title>Genomic Encyclopedia of Archaeal and Bacterial Type Strains, Phase II (KMG-II): from individual species to whole genera.</title>
        <authorList>
            <person name="Goeker M."/>
        </authorList>
    </citation>
    <scope>NUCLEOTIDE SEQUENCE [LARGE SCALE GENOMIC DNA]</scope>
    <source>
        <strain evidence="2 3">CFPB 3232</strain>
    </source>
</reference>
<gene>
    <name evidence="2" type="ORF">AX018_1008103</name>
</gene>
<sequence>MDSLTKHRKERLRALIDGPPFSGNQAEFARHAGLSKGRINQLLDEQHAFGERSATNLALKLDLSPYYFESGHEFTAMHNSSRDILAGMAGTRPIPLISASQASRWSELVDAFEPHENMTFLLTEQALSSVAFAMEVRDNSMLNEFRPSDQVIIDPAVIPAPGDYVAAANGPDPAILRKYRPRRLDAEGRVVYELSALNDDFPILSSDVQPLLLIGTMVEQRRYRKAP</sequence>
<dbReference type="RefSeq" id="WP_111876425.1">
    <property type="nucleotide sequence ID" value="NZ_CBCSGC010000010.1"/>
</dbReference>
<dbReference type="InterPro" id="IPR036286">
    <property type="entry name" value="LexA/Signal_pep-like_sf"/>
</dbReference>
<dbReference type="InterPro" id="IPR015927">
    <property type="entry name" value="Peptidase_S24_S26A/B/C"/>
</dbReference>
<dbReference type="CDD" id="cd06529">
    <property type="entry name" value="S24_LexA-like"/>
    <property type="match status" value="1"/>
</dbReference>
<comment type="caution">
    <text evidence="2">The sequence shown here is derived from an EMBL/GenBank/DDBJ whole genome shotgun (WGS) entry which is preliminary data.</text>
</comment>
<keyword evidence="3" id="KW-1185">Reference proteome</keyword>
<evidence type="ECO:0000259" key="1">
    <source>
        <dbReference type="Pfam" id="PF00717"/>
    </source>
</evidence>
<dbReference type="SUPFAM" id="SSF51306">
    <property type="entry name" value="LexA/Signal peptidase"/>
    <property type="match status" value="1"/>
</dbReference>
<proteinExistence type="predicted"/>
<dbReference type="Proteomes" id="UP000248856">
    <property type="component" value="Unassembled WGS sequence"/>
</dbReference>
<feature type="domain" description="Peptidase S24/S26A/S26B/S26C" evidence="1">
    <location>
        <begin position="95"/>
        <end position="207"/>
    </location>
</feature>
<protein>
    <submittedName>
        <fullName evidence="2">Peptidase S24-like protein</fullName>
    </submittedName>
</protein>
<accession>A0A328ZF77</accession>
<dbReference type="EMBL" id="QLTA01000008">
    <property type="protein sequence ID" value="RAR85010.1"/>
    <property type="molecule type" value="Genomic_DNA"/>
</dbReference>
<name>A0A328ZF77_9BURK</name>
<organism evidence="2 3">
    <name type="scientific">Paracidovorax anthurii</name>
    <dbReference type="NCBI Taxonomy" id="78229"/>
    <lineage>
        <taxon>Bacteria</taxon>
        <taxon>Pseudomonadati</taxon>
        <taxon>Pseudomonadota</taxon>
        <taxon>Betaproteobacteria</taxon>
        <taxon>Burkholderiales</taxon>
        <taxon>Comamonadaceae</taxon>
        <taxon>Paracidovorax</taxon>
    </lineage>
</organism>